<reference evidence="2" key="1">
    <citation type="journal article" date="2020" name="Stud. Mycol.">
        <title>101 Dothideomycetes genomes: a test case for predicting lifestyles and emergence of pathogens.</title>
        <authorList>
            <person name="Haridas S."/>
            <person name="Albert R."/>
            <person name="Binder M."/>
            <person name="Bloem J."/>
            <person name="Labutti K."/>
            <person name="Salamov A."/>
            <person name="Andreopoulos B."/>
            <person name="Baker S."/>
            <person name="Barry K."/>
            <person name="Bills G."/>
            <person name="Bluhm B."/>
            <person name="Cannon C."/>
            <person name="Castanera R."/>
            <person name="Culley D."/>
            <person name="Daum C."/>
            <person name="Ezra D."/>
            <person name="Gonzalez J."/>
            <person name="Henrissat B."/>
            <person name="Kuo A."/>
            <person name="Liang C."/>
            <person name="Lipzen A."/>
            <person name="Lutzoni F."/>
            <person name="Magnuson J."/>
            <person name="Mondo S."/>
            <person name="Nolan M."/>
            <person name="Ohm R."/>
            <person name="Pangilinan J."/>
            <person name="Park H.-J."/>
            <person name="Ramirez L."/>
            <person name="Alfaro M."/>
            <person name="Sun H."/>
            <person name="Tritt A."/>
            <person name="Yoshinaga Y."/>
            <person name="Zwiers L.-H."/>
            <person name="Turgeon B."/>
            <person name="Goodwin S."/>
            <person name="Spatafora J."/>
            <person name="Crous P."/>
            <person name="Grigoriev I."/>
        </authorList>
    </citation>
    <scope>NUCLEOTIDE SEQUENCE</scope>
    <source>
        <strain evidence="2">CBS 121167</strain>
    </source>
</reference>
<protein>
    <recommendedName>
        <fullName evidence="1">DUF7924 domain-containing protein</fullName>
    </recommendedName>
</protein>
<keyword evidence="3" id="KW-1185">Reference proteome</keyword>
<dbReference type="RefSeq" id="XP_033393096.1">
    <property type="nucleotide sequence ID" value="XM_033545043.1"/>
</dbReference>
<feature type="domain" description="DUF7924" evidence="1">
    <location>
        <begin position="68"/>
        <end position="284"/>
    </location>
</feature>
<sequence length="321" mass="36869">MRFIRKAKAMKPTRHTHLSLANELEEYGSSLYEDREGIGRESQEWCQKLLQSPQGIPNDTVLSDGDRIRHTLGYLQYGNENRIIRTIGQYIVPLEEAQYQAPWSDYLIGKTDQRWSDCIPVVSKRPQPDCSVGFKRQAFTRGQFQALQLQKESPFRVTNNMFFPFLTCEVKSANTAFEDADRQNANNMTVAVAALVELYRRAGRESEIDHEILAFSVSHNHKHVSIYGHYPVIQGQETKFYRKLIVDYSLADPKICDTWTAYRFTKNVYDIWVPEHLKRISSAIDDLLLETCFESELEELASSPNSCIIPISRSSSEDVSG</sequence>
<dbReference type="PANTHER" id="PTHR42470:SF2">
    <property type="match status" value="1"/>
</dbReference>
<dbReference type="GeneID" id="54302539"/>
<accession>A0A6A6B031</accession>
<proteinExistence type="predicted"/>
<evidence type="ECO:0000313" key="3">
    <source>
        <dbReference type="Proteomes" id="UP000799438"/>
    </source>
</evidence>
<dbReference type="Proteomes" id="UP000799438">
    <property type="component" value="Unassembled WGS sequence"/>
</dbReference>
<dbReference type="OrthoDB" id="5132737at2759"/>
<dbReference type="Pfam" id="PF25545">
    <property type="entry name" value="DUF7924"/>
    <property type="match status" value="1"/>
</dbReference>
<dbReference type="EMBL" id="ML995503">
    <property type="protein sequence ID" value="KAF2137380.1"/>
    <property type="molecule type" value="Genomic_DNA"/>
</dbReference>
<gene>
    <name evidence="2" type="ORF">K452DRAFT_329262</name>
</gene>
<evidence type="ECO:0000313" key="2">
    <source>
        <dbReference type="EMBL" id="KAF2137380.1"/>
    </source>
</evidence>
<organism evidence="2 3">
    <name type="scientific">Aplosporella prunicola CBS 121167</name>
    <dbReference type="NCBI Taxonomy" id="1176127"/>
    <lineage>
        <taxon>Eukaryota</taxon>
        <taxon>Fungi</taxon>
        <taxon>Dikarya</taxon>
        <taxon>Ascomycota</taxon>
        <taxon>Pezizomycotina</taxon>
        <taxon>Dothideomycetes</taxon>
        <taxon>Dothideomycetes incertae sedis</taxon>
        <taxon>Botryosphaeriales</taxon>
        <taxon>Aplosporellaceae</taxon>
        <taxon>Aplosporella</taxon>
    </lineage>
</organism>
<dbReference type="InterPro" id="IPR057684">
    <property type="entry name" value="DUF7924"/>
</dbReference>
<evidence type="ECO:0000259" key="1">
    <source>
        <dbReference type="Pfam" id="PF25545"/>
    </source>
</evidence>
<dbReference type="AlphaFoldDB" id="A0A6A6B031"/>
<dbReference type="PANTHER" id="PTHR42470">
    <property type="entry name" value="VAST DOMAIN-CONTAINING PROTEIN"/>
    <property type="match status" value="1"/>
</dbReference>
<name>A0A6A6B031_9PEZI</name>